<feature type="domain" description="2EXR" evidence="2">
    <location>
        <begin position="110"/>
        <end position="265"/>
    </location>
</feature>
<feature type="region of interest" description="Disordered" evidence="1">
    <location>
        <begin position="317"/>
        <end position="336"/>
    </location>
</feature>
<dbReference type="Proteomes" id="UP001302812">
    <property type="component" value="Unassembled WGS sequence"/>
</dbReference>
<sequence>MLDPGLGLSTISSWTPVIDMATNAVTSVTAVASAIPDDDANQPYFLRLFVKLRAFYSWLTERCMLYARLTQEEFLELREEGLVRSHPTIRASLPTSSPFKPPLPGTPKTFPQFNRLPAELRQQIWTEALPGPRLLILRLPDSSRGTDSDPDSSSFTSTFRPRRRHPPHQRRSRTRSKLSPQSSSRKPKHPDETYRDLSRGPKPPSNALTCPVAPPTLLQVNSESRAVALRHYRPGLIPDGRCHSSKGYRYYRVSPTYVDFSCDVIGLSDALLASAEGRELLRRTPDLSKARHFCFGSGSGARVYLCGEDTEGFATASGISSGGSDTSGGGVGSESGRRRKNVRWLFEAAGIEDVAVVDSLVFAEGLMPRVAALDWTYWIRWQCALGKARWAVLNGEGQEEGVNER</sequence>
<keyword evidence="4" id="KW-1185">Reference proteome</keyword>
<protein>
    <recommendedName>
        <fullName evidence="2">2EXR domain-containing protein</fullName>
    </recommendedName>
</protein>
<feature type="region of interest" description="Disordered" evidence="1">
    <location>
        <begin position="140"/>
        <end position="213"/>
    </location>
</feature>
<organism evidence="3 4">
    <name type="scientific">Canariomyces notabilis</name>
    <dbReference type="NCBI Taxonomy" id="2074819"/>
    <lineage>
        <taxon>Eukaryota</taxon>
        <taxon>Fungi</taxon>
        <taxon>Dikarya</taxon>
        <taxon>Ascomycota</taxon>
        <taxon>Pezizomycotina</taxon>
        <taxon>Sordariomycetes</taxon>
        <taxon>Sordariomycetidae</taxon>
        <taxon>Sordariales</taxon>
        <taxon>Chaetomiaceae</taxon>
        <taxon>Canariomyces</taxon>
    </lineage>
</organism>
<dbReference type="GeneID" id="89941714"/>
<evidence type="ECO:0000313" key="4">
    <source>
        <dbReference type="Proteomes" id="UP001302812"/>
    </source>
</evidence>
<feature type="region of interest" description="Disordered" evidence="1">
    <location>
        <begin position="89"/>
        <end position="109"/>
    </location>
</feature>
<comment type="caution">
    <text evidence="3">The sequence shown here is derived from an EMBL/GenBank/DDBJ whole genome shotgun (WGS) entry which is preliminary data.</text>
</comment>
<proteinExistence type="predicted"/>
<accession>A0AAN6TFZ5</accession>
<reference evidence="3" key="2">
    <citation type="submission" date="2023-05" db="EMBL/GenBank/DDBJ databases">
        <authorList>
            <consortium name="Lawrence Berkeley National Laboratory"/>
            <person name="Steindorff A."/>
            <person name="Hensen N."/>
            <person name="Bonometti L."/>
            <person name="Westerberg I."/>
            <person name="Brannstrom I.O."/>
            <person name="Guillou S."/>
            <person name="Cros-Aarteil S."/>
            <person name="Calhoun S."/>
            <person name="Haridas S."/>
            <person name="Kuo A."/>
            <person name="Mondo S."/>
            <person name="Pangilinan J."/>
            <person name="Riley R."/>
            <person name="Labutti K."/>
            <person name="Andreopoulos B."/>
            <person name="Lipzen A."/>
            <person name="Chen C."/>
            <person name="Yanf M."/>
            <person name="Daum C."/>
            <person name="Ng V."/>
            <person name="Clum A."/>
            <person name="Ohm R."/>
            <person name="Martin F."/>
            <person name="Silar P."/>
            <person name="Natvig D."/>
            <person name="Lalanne C."/>
            <person name="Gautier V."/>
            <person name="Ament-Velasquez S.L."/>
            <person name="Kruys A."/>
            <person name="Hutchinson M.I."/>
            <person name="Powell A.J."/>
            <person name="Barry K."/>
            <person name="Miller A.N."/>
            <person name="Grigoriev I.V."/>
            <person name="Debuchy R."/>
            <person name="Gladieux P."/>
            <person name="Thoren M.H."/>
            <person name="Johannesson H."/>
        </authorList>
    </citation>
    <scope>NUCLEOTIDE SEQUENCE</scope>
    <source>
        <strain evidence="3">CBS 508.74</strain>
    </source>
</reference>
<dbReference type="RefSeq" id="XP_064671342.1">
    <property type="nucleotide sequence ID" value="XM_064817589.1"/>
</dbReference>
<evidence type="ECO:0000313" key="3">
    <source>
        <dbReference type="EMBL" id="KAK4113772.1"/>
    </source>
</evidence>
<evidence type="ECO:0000256" key="1">
    <source>
        <dbReference type="SAM" id="MobiDB-lite"/>
    </source>
</evidence>
<evidence type="ECO:0000259" key="2">
    <source>
        <dbReference type="Pfam" id="PF20150"/>
    </source>
</evidence>
<dbReference type="InterPro" id="IPR045518">
    <property type="entry name" value="2EXR"/>
</dbReference>
<dbReference type="PANTHER" id="PTHR35910:SF1">
    <property type="entry name" value="2EXR DOMAIN-CONTAINING PROTEIN"/>
    <property type="match status" value="1"/>
</dbReference>
<dbReference type="Pfam" id="PF20150">
    <property type="entry name" value="2EXR"/>
    <property type="match status" value="1"/>
</dbReference>
<reference evidence="3" key="1">
    <citation type="journal article" date="2023" name="Mol. Phylogenet. Evol.">
        <title>Genome-scale phylogeny and comparative genomics of the fungal order Sordariales.</title>
        <authorList>
            <person name="Hensen N."/>
            <person name="Bonometti L."/>
            <person name="Westerberg I."/>
            <person name="Brannstrom I.O."/>
            <person name="Guillou S."/>
            <person name="Cros-Aarteil S."/>
            <person name="Calhoun S."/>
            <person name="Haridas S."/>
            <person name="Kuo A."/>
            <person name="Mondo S."/>
            <person name="Pangilinan J."/>
            <person name="Riley R."/>
            <person name="LaButti K."/>
            <person name="Andreopoulos B."/>
            <person name="Lipzen A."/>
            <person name="Chen C."/>
            <person name="Yan M."/>
            <person name="Daum C."/>
            <person name="Ng V."/>
            <person name="Clum A."/>
            <person name="Steindorff A."/>
            <person name="Ohm R.A."/>
            <person name="Martin F."/>
            <person name="Silar P."/>
            <person name="Natvig D.O."/>
            <person name="Lalanne C."/>
            <person name="Gautier V."/>
            <person name="Ament-Velasquez S.L."/>
            <person name="Kruys A."/>
            <person name="Hutchinson M.I."/>
            <person name="Powell A.J."/>
            <person name="Barry K."/>
            <person name="Miller A.N."/>
            <person name="Grigoriev I.V."/>
            <person name="Debuchy R."/>
            <person name="Gladieux P."/>
            <person name="Hiltunen Thoren M."/>
            <person name="Johannesson H."/>
        </authorList>
    </citation>
    <scope>NUCLEOTIDE SEQUENCE</scope>
    <source>
        <strain evidence="3">CBS 508.74</strain>
    </source>
</reference>
<feature type="compositionally biased region" description="Basic and acidic residues" evidence="1">
    <location>
        <begin position="189"/>
        <end position="199"/>
    </location>
</feature>
<dbReference type="EMBL" id="MU853338">
    <property type="protein sequence ID" value="KAK4113772.1"/>
    <property type="molecule type" value="Genomic_DNA"/>
</dbReference>
<feature type="compositionally biased region" description="Basic residues" evidence="1">
    <location>
        <begin position="160"/>
        <end position="176"/>
    </location>
</feature>
<dbReference type="PANTHER" id="PTHR35910">
    <property type="entry name" value="2EXR DOMAIN-CONTAINING PROTEIN"/>
    <property type="match status" value="1"/>
</dbReference>
<gene>
    <name evidence="3" type="ORF">N656DRAFT_796994</name>
</gene>
<name>A0AAN6TFZ5_9PEZI</name>
<dbReference type="AlphaFoldDB" id="A0AAN6TFZ5"/>